<protein>
    <recommendedName>
        <fullName evidence="4">Sodium:glutamate symporter</fullName>
    </recommendedName>
</protein>
<feature type="transmembrane region" description="Helical" evidence="1">
    <location>
        <begin position="113"/>
        <end position="132"/>
    </location>
</feature>
<dbReference type="PANTHER" id="PTHR36178">
    <property type="entry name" value="SLR0625 PROTEIN"/>
    <property type="match status" value="1"/>
</dbReference>
<organism evidence="2 3">
    <name type="scientific">Acidaminococcus fermentans</name>
    <dbReference type="NCBI Taxonomy" id="905"/>
    <lineage>
        <taxon>Bacteria</taxon>
        <taxon>Bacillati</taxon>
        <taxon>Bacillota</taxon>
        <taxon>Negativicutes</taxon>
        <taxon>Acidaminococcales</taxon>
        <taxon>Acidaminococcaceae</taxon>
        <taxon>Acidaminococcus</taxon>
    </lineage>
</organism>
<dbReference type="Pfam" id="PF03616">
    <property type="entry name" value="Glt_symporter"/>
    <property type="match status" value="1"/>
</dbReference>
<feature type="transmembrane region" description="Helical" evidence="1">
    <location>
        <begin position="332"/>
        <end position="351"/>
    </location>
</feature>
<evidence type="ECO:0008006" key="4">
    <source>
        <dbReference type="Google" id="ProtNLM"/>
    </source>
</evidence>
<feature type="transmembrane region" description="Helical" evidence="1">
    <location>
        <begin position="304"/>
        <end position="326"/>
    </location>
</feature>
<dbReference type="PANTHER" id="PTHR36178:SF1">
    <property type="entry name" value="SODIUM_GLUTAMATE SYMPORTER"/>
    <property type="match status" value="1"/>
</dbReference>
<dbReference type="Proteomes" id="UP000441455">
    <property type="component" value="Unassembled WGS sequence"/>
</dbReference>
<evidence type="ECO:0000313" key="2">
    <source>
        <dbReference type="EMBL" id="MSS81982.1"/>
    </source>
</evidence>
<feature type="transmembrane region" description="Helical" evidence="1">
    <location>
        <begin position="241"/>
        <end position="258"/>
    </location>
</feature>
<keyword evidence="1" id="KW-1133">Transmembrane helix</keyword>
<dbReference type="EMBL" id="VULN01000006">
    <property type="protein sequence ID" value="MSS81982.1"/>
    <property type="molecule type" value="Genomic_DNA"/>
</dbReference>
<sequence>MIPKIAALNGGTLDSLVLSVSLLGILLIVGTMVRLKVGLLRKYHVPASLVAGLIGLALGPFFLGVIPKEITSSWAGFAGRLITFVFAPMLMFNSVRSGKGTVKKVASTISFGWMVSLAQYAIPMLLSALILIPLSHVDPLFSVIVEEGWLGGHGTAGGMAQVFEELGWADGASLSITSATVGLIWGILSGMILINIAVRKGWTHYFHDKASLKAEATEVYPEEERPAVGRATIENGVIDPLAFHFAILCVAVYLGWIGKKLIDTYLHISITWYVTALFAGLLMRKVMNHTPWKDCLDRGIMSRIQGICLELLVTGAVASVNIPVVVKFAVPLIIQQGVMMAVMFFGHIWYVRHFYGEDWFEYNMLHYGEATGVFATGMLLLKTCDPELKSNALEILALSSPFSDWAIGGGVLTAMMPYWVMKYGYINCTIATTALALVLAFVPKVLGTWHPFAEYAPEKAKAPEGVAVAAMAKN</sequence>
<dbReference type="InterPro" id="IPR004445">
    <property type="entry name" value="GltS"/>
</dbReference>
<keyword evidence="1" id="KW-0812">Transmembrane</keyword>
<accession>A0A6N7W0J7</accession>
<feature type="transmembrane region" description="Helical" evidence="1">
    <location>
        <begin position="72"/>
        <end position="92"/>
    </location>
</feature>
<reference evidence="2 3" key="1">
    <citation type="submission" date="2019-08" db="EMBL/GenBank/DDBJ databases">
        <title>In-depth cultivation of the pig gut microbiome towards novel bacterial diversity and tailored functional studies.</title>
        <authorList>
            <person name="Wylensek D."/>
            <person name="Hitch T.C.A."/>
            <person name="Clavel T."/>
        </authorList>
    </citation>
    <scope>NUCLEOTIDE SEQUENCE [LARGE SCALE GENOMIC DNA]</scope>
    <source>
        <strain evidence="2 3">WCA-389-WT-5B</strain>
    </source>
</reference>
<dbReference type="GO" id="GO:0016020">
    <property type="term" value="C:membrane"/>
    <property type="evidence" value="ECO:0007669"/>
    <property type="project" value="InterPro"/>
</dbReference>
<feature type="transmembrane region" description="Helical" evidence="1">
    <location>
        <begin position="16"/>
        <end position="35"/>
    </location>
</feature>
<gene>
    <name evidence="2" type="ORF">FX155_05155</name>
</gene>
<feature type="transmembrane region" description="Helical" evidence="1">
    <location>
        <begin position="176"/>
        <end position="198"/>
    </location>
</feature>
<evidence type="ECO:0000313" key="3">
    <source>
        <dbReference type="Proteomes" id="UP000441455"/>
    </source>
</evidence>
<dbReference type="AlphaFoldDB" id="A0A6N7W0J7"/>
<feature type="transmembrane region" description="Helical" evidence="1">
    <location>
        <begin position="423"/>
        <end position="442"/>
    </location>
</feature>
<feature type="transmembrane region" description="Helical" evidence="1">
    <location>
        <begin position="264"/>
        <end position="283"/>
    </location>
</feature>
<dbReference type="OrthoDB" id="9801557at2"/>
<keyword evidence="1" id="KW-0472">Membrane</keyword>
<dbReference type="GO" id="GO:0015813">
    <property type="term" value="P:L-glutamate transmembrane transport"/>
    <property type="evidence" value="ECO:0007669"/>
    <property type="project" value="InterPro"/>
</dbReference>
<evidence type="ECO:0000256" key="1">
    <source>
        <dbReference type="SAM" id="Phobius"/>
    </source>
</evidence>
<feature type="transmembrane region" description="Helical" evidence="1">
    <location>
        <begin position="47"/>
        <end position="66"/>
    </location>
</feature>
<proteinExistence type="predicted"/>
<name>A0A6N7W0J7_ACIFE</name>
<dbReference type="RefSeq" id="WP_154487967.1">
    <property type="nucleotide sequence ID" value="NZ_VULN01000006.1"/>
</dbReference>
<dbReference type="GO" id="GO:0015501">
    <property type="term" value="F:glutamate:sodium symporter activity"/>
    <property type="evidence" value="ECO:0007669"/>
    <property type="project" value="InterPro"/>
</dbReference>
<comment type="caution">
    <text evidence="2">The sequence shown here is derived from an EMBL/GenBank/DDBJ whole genome shotgun (WGS) entry which is preliminary data.</text>
</comment>